<reference evidence="2 3" key="1">
    <citation type="submission" date="2022-03" db="EMBL/GenBank/DDBJ databases">
        <title>Complete genome sequence of Lysobacter capsici VKM B-2533 and Lysobacter gummosus 10.1.1, promising sources of lytic agents.</title>
        <authorList>
            <person name="Tarlachkov S.V."/>
            <person name="Kudryakova I.V."/>
            <person name="Afoshin A.S."/>
            <person name="Leontyevskaya E.A."/>
            <person name="Leontyevskaya N.V."/>
        </authorList>
    </citation>
    <scope>NUCLEOTIDE SEQUENCE [LARGE SCALE GENOMIC DNA]</scope>
    <source>
        <strain evidence="2 3">10.1.1</strain>
    </source>
</reference>
<sequence length="159" mass="17866">MHLRAYTPADREACLNLFASNVPDYFAQIERADFEHTLDSIPDYLVLELEGEGIVACGGYAAGRPDPASDPDPNAGVAVLCWGMVRRDLHRRGLGERLLSERLRRIDADPAFASVRIETSTFSRDFFARHGFVVTREEADGFAPGYDLVEMRRPVPWPR</sequence>
<dbReference type="InterPro" id="IPR016181">
    <property type="entry name" value="Acyl_CoA_acyltransferase"/>
</dbReference>
<dbReference type="Gene3D" id="3.40.630.30">
    <property type="match status" value="1"/>
</dbReference>
<protein>
    <submittedName>
        <fullName evidence="2">GNAT family N-acetyltransferase</fullName>
    </submittedName>
</protein>
<dbReference type="PROSITE" id="PS51186">
    <property type="entry name" value="GNAT"/>
    <property type="match status" value="1"/>
</dbReference>
<dbReference type="Proteomes" id="UP000829194">
    <property type="component" value="Chromosome"/>
</dbReference>
<gene>
    <name evidence="2" type="ORF">MOV92_07745</name>
</gene>
<dbReference type="SUPFAM" id="SSF55729">
    <property type="entry name" value="Acyl-CoA N-acyltransferases (Nat)"/>
    <property type="match status" value="1"/>
</dbReference>
<dbReference type="InterPro" id="IPR000182">
    <property type="entry name" value="GNAT_dom"/>
</dbReference>
<dbReference type="Pfam" id="PF13673">
    <property type="entry name" value="Acetyltransf_10"/>
    <property type="match status" value="1"/>
</dbReference>
<keyword evidence="3" id="KW-1185">Reference proteome</keyword>
<dbReference type="EMBL" id="CP093547">
    <property type="protein sequence ID" value="UNP31129.1"/>
    <property type="molecule type" value="Genomic_DNA"/>
</dbReference>
<feature type="domain" description="N-acetyltransferase" evidence="1">
    <location>
        <begin position="1"/>
        <end position="156"/>
    </location>
</feature>
<evidence type="ECO:0000259" key="1">
    <source>
        <dbReference type="PROSITE" id="PS51186"/>
    </source>
</evidence>
<proteinExistence type="predicted"/>
<accession>A0ABY3XHL9</accession>
<organism evidence="2 3">
    <name type="scientific">Lysobacter gummosus</name>
    <dbReference type="NCBI Taxonomy" id="262324"/>
    <lineage>
        <taxon>Bacteria</taxon>
        <taxon>Pseudomonadati</taxon>
        <taxon>Pseudomonadota</taxon>
        <taxon>Gammaproteobacteria</taxon>
        <taxon>Lysobacterales</taxon>
        <taxon>Lysobacteraceae</taxon>
        <taxon>Lysobacter</taxon>
    </lineage>
</organism>
<name>A0ABY3XHL9_9GAMM</name>
<evidence type="ECO:0000313" key="3">
    <source>
        <dbReference type="Proteomes" id="UP000829194"/>
    </source>
</evidence>
<dbReference type="RefSeq" id="WP_057942298.1">
    <property type="nucleotide sequence ID" value="NZ_CP011131.1"/>
</dbReference>
<evidence type="ECO:0000313" key="2">
    <source>
        <dbReference type="EMBL" id="UNP31129.1"/>
    </source>
</evidence>